<evidence type="ECO:0008006" key="5">
    <source>
        <dbReference type="Google" id="ProtNLM"/>
    </source>
</evidence>
<comment type="caution">
    <text evidence="3">The sequence shown here is derived from an EMBL/GenBank/DDBJ whole genome shotgun (WGS) entry which is preliminary data.</text>
</comment>
<dbReference type="RefSeq" id="WP_386425007.1">
    <property type="nucleotide sequence ID" value="NZ_JBHSBB010000001.1"/>
</dbReference>
<sequence length="361" mass="37574">MDKAAIRRLLMLTVGASVLSCLFVLSYGYAMHAPAPHRVRVDVVASAPTTAQVRDRLEKAAPGGFEVRTRGSEQDARTDILDTSVYGALVVPPSGPARVLTAGADGVSLQQVVSGQLGGVARKLDRPVRAVDEVPLPAGDRSGQSSFGYEIGLVVPGVIGSVGLYLFGRRIRLWFRVAAAAGYAVLSAALGVVVLDAALGALTGSPWTLMATGAAASMAFLLTMAAAHALFGLPGTALGAGAMLVVGNAANGSTVPAPLLPDVYRQLSPWLPNGAAVRAFRGVVYFSGHGVAQPLLALALWALGALTVISFADLLHTRQKRRSGLRHEQIHATPTVIHLRRRHAARRSATERSAPTAPGRA</sequence>
<feature type="transmembrane region" description="Helical" evidence="2">
    <location>
        <begin position="9"/>
        <end position="30"/>
    </location>
</feature>
<name>A0ABV8HDF4_9ACTN</name>
<protein>
    <recommendedName>
        <fullName evidence="5">DUF3533 domain-containing protein</fullName>
    </recommendedName>
</protein>
<keyword evidence="2" id="KW-0812">Transmembrane</keyword>
<dbReference type="PROSITE" id="PS51257">
    <property type="entry name" value="PROKAR_LIPOPROTEIN"/>
    <property type="match status" value="1"/>
</dbReference>
<dbReference type="EMBL" id="JBHSBB010000001">
    <property type="protein sequence ID" value="MFC4030095.1"/>
    <property type="molecule type" value="Genomic_DNA"/>
</dbReference>
<feature type="transmembrane region" description="Helical" evidence="2">
    <location>
        <begin position="295"/>
        <end position="316"/>
    </location>
</feature>
<feature type="transmembrane region" description="Helical" evidence="2">
    <location>
        <begin position="174"/>
        <end position="195"/>
    </location>
</feature>
<feature type="transmembrane region" description="Helical" evidence="2">
    <location>
        <begin position="207"/>
        <end position="231"/>
    </location>
</feature>
<evidence type="ECO:0000313" key="3">
    <source>
        <dbReference type="EMBL" id="MFC4030095.1"/>
    </source>
</evidence>
<dbReference type="Proteomes" id="UP001595765">
    <property type="component" value="Unassembled WGS sequence"/>
</dbReference>
<proteinExistence type="predicted"/>
<evidence type="ECO:0000313" key="4">
    <source>
        <dbReference type="Proteomes" id="UP001595765"/>
    </source>
</evidence>
<reference evidence="4" key="1">
    <citation type="journal article" date="2019" name="Int. J. Syst. Evol. Microbiol.">
        <title>The Global Catalogue of Microorganisms (GCM) 10K type strain sequencing project: providing services to taxonomists for standard genome sequencing and annotation.</title>
        <authorList>
            <consortium name="The Broad Institute Genomics Platform"/>
            <consortium name="The Broad Institute Genome Sequencing Center for Infectious Disease"/>
            <person name="Wu L."/>
            <person name="Ma J."/>
        </authorList>
    </citation>
    <scope>NUCLEOTIDE SEQUENCE [LARGE SCALE GENOMIC DNA]</scope>
    <source>
        <strain evidence="4">CGMCC 4.7237</strain>
    </source>
</reference>
<feature type="region of interest" description="Disordered" evidence="1">
    <location>
        <begin position="342"/>
        <end position="361"/>
    </location>
</feature>
<evidence type="ECO:0000256" key="1">
    <source>
        <dbReference type="SAM" id="MobiDB-lite"/>
    </source>
</evidence>
<accession>A0ABV8HDF4</accession>
<gene>
    <name evidence="3" type="ORF">ACFO3J_01260</name>
</gene>
<feature type="compositionally biased region" description="Low complexity" evidence="1">
    <location>
        <begin position="351"/>
        <end position="361"/>
    </location>
</feature>
<feature type="transmembrane region" description="Helical" evidence="2">
    <location>
        <begin position="238"/>
        <end position="260"/>
    </location>
</feature>
<keyword evidence="2" id="KW-1133">Transmembrane helix</keyword>
<keyword evidence="4" id="KW-1185">Reference proteome</keyword>
<evidence type="ECO:0000256" key="2">
    <source>
        <dbReference type="SAM" id="Phobius"/>
    </source>
</evidence>
<keyword evidence="2" id="KW-0472">Membrane</keyword>
<feature type="transmembrane region" description="Helical" evidence="2">
    <location>
        <begin position="147"/>
        <end position="167"/>
    </location>
</feature>
<organism evidence="3 4">
    <name type="scientific">Streptomyces polygonati</name>
    <dbReference type="NCBI Taxonomy" id="1617087"/>
    <lineage>
        <taxon>Bacteria</taxon>
        <taxon>Bacillati</taxon>
        <taxon>Actinomycetota</taxon>
        <taxon>Actinomycetes</taxon>
        <taxon>Kitasatosporales</taxon>
        <taxon>Streptomycetaceae</taxon>
        <taxon>Streptomyces</taxon>
    </lineage>
</organism>